<feature type="region of interest" description="Disordered" evidence="6">
    <location>
        <begin position="1"/>
        <end position="24"/>
    </location>
</feature>
<feature type="transmembrane region" description="Helical" evidence="7">
    <location>
        <begin position="232"/>
        <end position="253"/>
    </location>
</feature>
<feature type="transmembrane region" description="Helical" evidence="7">
    <location>
        <begin position="190"/>
        <end position="212"/>
    </location>
</feature>
<feature type="transmembrane region" description="Helical" evidence="7">
    <location>
        <begin position="319"/>
        <end position="340"/>
    </location>
</feature>
<evidence type="ECO:0000256" key="5">
    <source>
        <dbReference type="ARBA" id="ARBA00023136"/>
    </source>
</evidence>
<feature type="transmembrane region" description="Helical" evidence="7">
    <location>
        <begin position="126"/>
        <end position="147"/>
    </location>
</feature>
<dbReference type="PANTHER" id="PTHR43124">
    <property type="entry name" value="PURINE EFFLUX PUMP PBUE"/>
    <property type="match status" value="1"/>
</dbReference>
<name>A0AAU7W7J7_9MICO</name>
<protein>
    <submittedName>
        <fullName evidence="9">MFS transporter</fullName>
    </submittedName>
</protein>
<reference evidence="9" key="1">
    <citation type="submission" date="2024-05" db="EMBL/GenBank/DDBJ databases">
        <authorList>
            <person name="Yu L."/>
        </authorList>
    </citation>
    <scope>NUCLEOTIDE SEQUENCE</scope>
    <source>
        <strain evidence="9">G08B096</strain>
    </source>
</reference>
<evidence type="ECO:0000256" key="2">
    <source>
        <dbReference type="ARBA" id="ARBA00022475"/>
    </source>
</evidence>
<feature type="transmembrane region" description="Helical" evidence="7">
    <location>
        <begin position="70"/>
        <end position="89"/>
    </location>
</feature>
<dbReference type="EMBL" id="CP158374">
    <property type="protein sequence ID" value="XBX81945.1"/>
    <property type="molecule type" value="Genomic_DNA"/>
</dbReference>
<evidence type="ECO:0000256" key="1">
    <source>
        <dbReference type="ARBA" id="ARBA00004651"/>
    </source>
</evidence>
<evidence type="ECO:0000256" key="7">
    <source>
        <dbReference type="SAM" id="Phobius"/>
    </source>
</evidence>
<evidence type="ECO:0000259" key="8">
    <source>
        <dbReference type="PROSITE" id="PS50850"/>
    </source>
</evidence>
<gene>
    <name evidence="9" type="ORF">ABIQ69_15195</name>
</gene>
<proteinExistence type="predicted"/>
<dbReference type="InterPro" id="IPR036259">
    <property type="entry name" value="MFS_trans_sf"/>
</dbReference>
<accession>A0AAU7W7J7</accession>
<dbReference type="InterPro" id="IPR050189">
    <property type="entry name" value="MFS_Efflux_Transporters"/>
</dbReference>
<dbReference type="SUPFAM" id="SSF103473">
    <property type="entry name" value="MFS general substrate transporter"/>
    <property type="match status" value="1"/>
</dbReference>
<dbReference type="GO" id="GO:0022857">
    <property type="term" value="F:transmembrane transporter activity"/>
    <property type="evidence" value="ECO:0007669"/>
    <property type="project" value="InterPro"/>
</dbReference>
<organism evidence="9">
    <name type="scientific">Agromyces sp. G08B096</name>
    <dbReference type="NCBI Taxonomy" id="3156399"/>
    <lineage>
        <taxon>Bacteria</taxon>
        <taxon>Bacillati</taxon>
        <taxon>Actinomycetota</taxon>
        <taxon>Actinomycetes</taxon>
        <taxon>Micrococcales</taxon>
        <taxon>Microbacteriaceae</taxon>
        <taxon>Agromyces</taxon>
    </lineage>
</organism>
<sequence>MASPITASTPAVDAHATPGAASPRAARPTRLPYNGLLALASIVFVGVVTEIIPAGLLPQMTTDLGVSESQVGQLVAVYAVTTAITAIPLTALTRAIPRRRLLVGLVVGFALVNGVTAIAADYPTILIARIAGGMLAGLLWAVAAGYAMRMVESAHAGRALSVAMVGTPLAFAFGLPIATTLGTTLGWRAAFGVMAIASVGLAVWAALALPAFSGEQAGARAGLRSVLRLPGIAPVLATTAAFVLAHNVAYTYIAPLTVPSGVDQHLDVALLVFGVLAVAGVLTAGALVDRHLRTMVVISAALLGGAMIAIGLVGDVPWIVYAAVGVWGFAYGGAPTLLQAAPARIAGESADVAQSMVVATWNGSIAVGAFLGGVVLDTAGVGWLPWVALALVGVAALIATTSRAAFARAS</sequence>
<dbReference type="AlphaFoldDB" id="A0AAU7W7J7"/>
<dbReference type="InterPro" id="IPR020846">
    <property type="entry name" value="MFS_dom"/>
</dbReference>
<comment type="subcellular location">
    <subcellularLocation>
        <location evidence="1">Cell membrane</location>
        <topology evidence="1">Multi-pass membrane protein</topology>
    </subcellularLocation>
</comment>
<feature type="transmembrane region" description="Helical" evidence="7">
    <location>
        <begin position="268"/>
        <end position="288"/>
    </location>
</feature>
<evidence type="ECO:0000256" key="4">
    <source>
        <dbReference type="ARBA" id="ARBA00022989"/>
    </source>
</evidence>
<dbReference type="Pfam" id="PF07690">
    <property type="entry name" value="MFS_1"/>
    <property type="match status" value="1"/>
</dbReference>
<dbReference type="GO" id="GO:0005886">
    <property type="term" value="C:plasma membrane"/>
    <property type="evidence" value="ECO:0007669"/>
    <property type="project" value="UniProtKB-SubCell"/>
</dbReference>
<keyword evidence="5 7" id="KW-0472">Membrane</keyword>
<dbReference type="PROSITE" id="PS50850">
    <property type="entry name" value="MFS"/>
    <property type="match status" value="1"/>
</dbReference>
<dbReference type="Gene3D" id="1.20.1250.20">
    <property type="entry name" value="MFS general substrate transporter like domains"/>
    <property type="match status" value="1"/>
</dbReference>
<feature type="transmembrane region" description="Helical" evidence="7">
    <location>
        <begin position="383"/>
        <end position="406"/>
    </location>
</feature>
<evidence type="ECO:0000256" key="6">
    <source>
        <dbReference type="SAM" id="MobiDB-lite"/>
    </source>
</evidence>
<evidence type="ECO:0000313" key="9">
    <source>
        <dbReference type="EMBL" id="XBX81945.1"/>
    </source>
</evidence>
<dbReference type="RefSeq" id="WP_350347967.1">
    <property type="nucleotide sequence ID" value="NZ_CP158374.1"/>
</dbReference>
<keyword evidence="2" id="KW-1003">Cell membrane</keyword>
<feature type="domain" description="Major facilitator superfamily (MFS) profile" evidence="8">
    <location>
        <begin position="34"/>
        <end position="410"/>
    </location>
</feature>
<feature type="transmembrane region" description="Helical" evidence="7">
    <location>
        <begin position="352"/>
        <end position="371"/>
    </location>
</feature>
<feature type="transmembrane region" description="Helical" evidence="7">
    <location>
        <begin position="36"/>
        <end position="58"/>
    </location>
</feature>
<keyword evidence="4 7" id="KW-1133">Transmembrane helix</keyword>
<dbReference type="PANTHER" id="PTHR43124:SF3">
    <property type="entry name" value="CHLORAMPHENICOL EFFLUX PUMP RV0191"/>
    <property type="match status" value="1"/>
</dbReference>
<dbReference type="CDD" id="cd17324">
    <property type="entry name" value="MFS_NepI_like"/>
    <property type="match status" value="1"/>
</dbReference>
<dbReference type="InterPro" id="IPR011701">
    <property type="entry name" value="MFS"/>
</dbReference>
<feature type="transmembrane region" description="Helical" evidence="7">
    <location>
        <begin position="295"/>
        <end position="313"/>
    </location>
</feature>
<evidence type="ECO:0000256" key="3">
    <source>
        <dbReference type="ARBA" id="ARBA00022692"/>
    </source>
</evidence>
<keyword evidence="3 7" id="KW-0812">Transmembrane</keyword>
<feature type="transmembrane region" description="Helical" evidence="7">
    <location>
        <begin position="159"/>
        <end position="178"/>
    </location>
</feature>
<feature type="transmembrane region" description="Helical" evidence="7">
    <location>
        <begin position="101"/>
        <end position="120"/>
    </location>
</feature>